<dbReference type="PANTHER" id="PTHR36115:SF4">
    <property type="entry name" value="MEMBRANE PROTEIN"/>
    <property type="match status" value="1"/>
</dbReference>
<feature type="transmembrane region" description="Helical" evidence="7">
    <location>
        <begin position="215"/>
        <end position="234"/>
    </location>
</feature>
<protein>
    <submittedName>
        <fullName evidence="9">RDD family protein</fullName>
    </submittedName>
</protein>
<comment type="caution">
    <text evidence="9">The sequence shown here is derived from an EMBL/GenBank/DDBJ whole genome shotgun (WGS) entry which is preliminary data.</text>
</comment>
<dbReference type="RefSeq" id="WP_222973758.1">
    <property type="nucleotide sequence ID" value="NZ_JAINVZ010000002.1"/>
</dbReference>
<evidence type="ECO:0000256" key="4">
    <source>
        <dbReference type="ARBA" id="ARBA00022989"/>
    </source>
</evidence>
<dbReference type="InterPro" id="IPR010432">
    <property type="entry name" value="RDD"/>
</dbReference>
<feature type="compositionally biased region" description="Low complexity" evidence="6">
    <location>
        <begin position="9"/>
        <end position="23"/>
    </location>
</feature>
<evidence type="ECO:0000256" key="1">
    <source>
        <dbReference type="ARBA" id="ARBA00004651"/>
    </source>
</evidence>
<evidence type="ECO:0000256" key="5">
    <source>
        <dbReference type="ARBA" id="ARBA00023136"/>
    </source>
</evidence>
<evidence type="ECO:0000259" key="8">
    <source>
        <dbReference type="Pfam" id="PF06271"/>
    </source>
</evidence>
<organism evidence="9 10">
    <name type="scientific">Streptantibioticus parmotrematis</name>
    <dbReference type="NCBI Taxonomy" id="2873249"/>
    <lineage>
        <taxon>Bacteria</taxon>
        <taxon>Bacillati</taxon>
        <taxon>Actinomycetota</taxon>
        <taxon>Actinomycetes</taxon>
        <taxon>Kitasatosporales</taxon>
        <taxon>Streptomycetaceae</taxon>
        <taxon>Streptantibioticus</taxon>
    </lineage>
</organism>
<proteinExistence type="predicted"/>
<keyword evidence="2" id="KW-1003">Cell membrane</keyword>
<evidence type="ECO:0000313" key="9">
    <source>
        <dbReference type="EMBL" id="MBY8883907.1"/>
    </source>
</evidence>
<keyword evidence="3 7" id="KW-0812">Transmembrane</keyword>
<keyword evidence="4 7" id="KW-1133">Transmembrane helix</keyword>
<accession>A0ABS7QPX8</accession>
<dbReference type="EMBL" id="JAINVZ010000002">
    <property type="protein sequence ID" value="MBY8883907.1"/>
    <property type="molecule type" value="Genomic_DNA"/>
</dbReference>
<keyword evidence="5 7" id="KW-0472">Membrane</keyword>
<feature type="compositionally biased region" description="Low complexity" evidence="6">
    <location>
        <begin position="33"/>
        <end position="60"/>
    </location>
</feature>
<evidence type="ECO:0000256" key="3">
    <source>
        <dbReference type="ARBA" id="ARBA00022692"/>
    </source>
</evidence>
<reference evidence="9 10" key="1">
    <citation type="submission" date="2021-08" db="EMBL/GenBank/DDBJ databases">
        <title>Streptomyces sp. PTM05 isolated from lichen.</title>
        <authorList>
            <person name="Somphong A."/>
            <person name="Phongsopitanun W."/>
            <person name="Tanasupawat S."/>
        </authorList>
    </citation>
    <scope>NUCLEOTIDE SEQUENCE [LARGE SCALE GENOMIC DNA]</scope>
    <source>
        <strain evidence="9 10">Ptm05</strain>
    </source>
</reference>
<feature type="domain" description="RDD" evidence="8">
    <location>
        <begin position="92"/>
        <end position="253"/>
    </location>
</feature>
<name>A0ABS7QPX8_9ACTN</name>
<dbReference type="PANTHER" id="PTHR36115">
    <property type="entry name" value="PROLINE-RICH ANTIGEN HOMOLOG-RELATED"/>
    <property type="match status" value="1"/>
</dbReference>
<evidence type="ECO:0000256" key="7">
    <source>
        <dbReference type="SAM" id="Phobius"/>
    </source>
</evidence>
<evidence type="ECO:0000313" key="10">
    <source>
        <dbReference type="Proteomes" id="UP001198565"/>
    </source>
</evidence>
<dbReference type="Proteomes" id="UP001198565">
    <property type="component" value="Unassembled WGS sequence"/>
</dbReference>
<sequence>MSYPPGPSDPYGQQPPQYGYPQQGQPPQPPQGYPQQGQPQYGYPQQGQPQYGYPQQGYDPNAASYGYPQQPPGTVQANSGYVNIAYLGTVQVATMGQRFLARLLDGLVTSVVMGIAMFAGLASVLGIAHKVKDCSGYDPTTDAYSQCVHDQAAAGGSAVAAMLGFMAVFAIFALLYEWLMISFLGATLGKMALGLKVVKEANGQVPGLGSGFVRYIIPVVGIFLCYVGALLVYISPFFDSSGKLQGWHDRAAGTLVIKK</sequence>
<dbReference type="Pfam" id="PF06271">
    <property type="entry name" value="RDD"/>
    <property type="match status" value="1"/>
</dbReference>
<feature type="region of interest" description="Disordered" evidence="6">
    <location>
        <begin position="1"/>
        <end position="70"/>
    </location>
</feature>
<dbReference type="InterPro" id="IPR051791">
    <property type="entry name" value="Pra-immunoreactive"/>
</dbReference>
<feature type="transmembrane region" description="Helical" evidence="7">
    <location>
        <begin position="107"/>
        <end position="131"/>
    </location>
</feature>
<evidence type="ECO:0000256" key="2">
    <source>
        <dbReference type="ARBA" id="ARBA00022475"/>
    </source>
</evidence>
<evidence type="ECO:0000256" key="6">
    <source>
        <dbReference type="SAM" id="MobiDB-lite"/>
    </source>
</evidence>
<gene>
    <name evidence="9" type="ORF">K7472_03505</name>
</gene>
<feature type="transmembrane region" description="Helical" evidence="7">
    <location>
        <begin position="151"/>
        <end position="171"/>
    </location>
</feature>
<comment type="subcellular location">
    <subcellularLocation>
        <location evidence="1">Cell membrane</location>
        <topology evidence="1">Multi-pass membrane protein</topology>
    </subcellularLocation>
</comment>
<keyword evidence="10" id="KW-1185">Reference proteome</keyword>